<feature type="non-terminal residue" evidence="2">
    <location>
        <position position="1"/>
    </location>
</feature>
<name>A0A7T8KLX9_CALRO</name>
<gene>
    <name evidence="2" type="ORF">FKW44_003410</name>
</gene>
<feature type="compositionally biased region" description="Basic and acidic residues" evidence="1">
    <location>
        <begin position="29"/>
        <end position="49"/>
    </location>
</feature>
<evidence type="ECO:0000313" key="3">
    <source>
        <dbReference type="Proteomes" id="UP000595437"/>
    </source>
</evidence>
<sequence length="49" mass="5737">NTKDFLTYKGIIHKTLRTSSLQTSPTLPEDVRSLGDRRQERPRRVEPDQ</sequence>
<dbReference type="EMBL" id="CP045891">
    <property type="protein sequence ID" value="QQP58178.1"/>
    <property type="molecule type" value="Genomic_DNA"/>
</dbReference>
<proteinExistence type="predicted"/>
<dbReference type="Proteomes" id="UP000595437">
    <property type="component" value="Chromosome 2"/>
</dbReference>
<evidence type="ECO:0000313" key="2">
    <source>
        <dbReference type="EMBL" id="QQP58178.1"/>
    </source>
</evidence>
<dbReference type="AlphaFoldDB" id="A0A7T8KLX9"/>
<accession>A0A7T8KLX9</accession>
<protein>
    <submittedName>
        <fullName evidence="2">Uncharacterized protein</fullName>
    </submittedName>
</protein>
<keyword evidence="3" id="KW-1185">Reference proteome</keyword>
<evidence type="ECO:0000256" key="1">
    <source>
        <dbReference type="SAM" id="MobiDB-lite"/>
    </source>
</evidence>
<feature type="region of interest" description="Disordered" evidence="1">
    <location>
        <begin position="19"/>
        <end position="49"/>
    </location>
</feature>
<reference evidence="3" key="1">
    <citation type="submission" date="2021-01" db="EMBL/GenBank/DDBJ databases">
        <title>Caligus Genome Assembly.</title>
        <authorList>
            <person name="Gallardo-Escarate C."/>
        </authorList>
    </citation>
    <scope>NUCLEOTIDE SEQUENCE [LARGE SCALE GENOMIC DNA]</scope>
</reference>
<organism evidence="2 3">
    <name type="scientific">Caligus rogercresseyi</name>
    <name type="common">Sea louse</name>
    <dbReference type="NCBI Taxonomy" id="217165"/>
    <lineage>
        <taxon>Eukaryota</taxon>
        <taxon>Metazoa</taxon>
        <taxon>Ecdysozoa</taxon>
        <taxon>Arthropoda</taxon>
        <taxon>Crustacea</taxon>
        <taxon>Multicrustacea</taxon>
        <taxon>Hexanauplia</taxon>
        <taxon>Copepoda</taxon>
        <taxon>Siphonostomatoida</taxon>
        <taxon>Caligidae</taxon>
        <taxon>Caligus</taxon>
    </lineage>
</organism>